<dbReference type="InterPro" id="IPR029058">
    <property type="entry name" value="AB_hydrolase_fold"/>
</dbReference>
<dbReference type="PANTHER" id="PTHR43798">
    <property type="entry name" value="MONOACYLGLYCEROL LIPASE"/>
    <property type="match status" value="1"/>
</dbReference>
<sequence>MLTTLQRSKTPSGTAFIDSGQGRETIVLIHGVGMRLEAWGPQLDRLARQWRVIALDLPGHGSSALLGKPPRLSSFVEWLDRTLDELGIGPVNIAGHSMGALIATGIVATAPEKVRRIALLNGVHRRTPAARQAVEARADEIFSGSFDREAPLKRWFSAEESESKAYDLVHSFLRTVDPQGYAAAYKAFATGDSVYSACWPHVKCPALFLTGDGDMNSTAAMAQEMAAAAPRGRAVVIEGHRHMVNLTAPEKVNEALLEWLSWEVENDV</sequence>
<dbReference type="EMBL" id="BAAFZP010000002">
    <property type="protein sequence ID" value="GAB1584297.1"/>
    <property type="molecule type" value="Genomic_DNA"/>
</dbReference>
<dbReference type="RefSeq" id="WP_407866725.1">
    <property type="nucleotide sequence ID" value="NZ_BAAFZP010000002.1"/>
</dbReference>
<dbReference type="PRINTS" id="PR00111">
    <property type="entry name" value="ABHYDROLASE"/>
</dbReference>
<dbReference type="PANTHER" id="PTHR43798:SF31">
    <property type="entry name" value="AB HYDROLASE SUPERFAMILY PROTEIN YCLE"/>
    <property type="match status" value="1"/>
</dbReference>
<dbReference type="InterPro" id="IPR050266">
    <property type="entry name" value="AB_hydrolase_sf"/>
</dbReference>
<evidence type="ECO:0000313" key="3">
    <source>
        <dbReference type="EMBL" id="GAB1584297.1"/>
    </source>
</evidence>
<proteinExistence type="predicted"/>
<reference evidence="3 4" key="1">
    <citation type="submission" date="2024-10" db="EMBL/GenBank/DDBJ databases">
        <title>Isolation, draft genome sequencing and identification of Phyllobacterium sp. NSA23, isolated from leaf soil.</title>
        <authorList>
            <person name="Akita H."/>
        </authorList>
    </citation>
    <scope>NUCLEOTIDE SEQUENCE [LARGE SCALE GENOMIC DNA]</scope>
    <source>
        <strain evidence="3 4">NSA23</strain>
    </source>
</reference>
<protein>
    <submittedName>
        <fullName evidence="3">Alpha/beta fold hydrolase</fullName>
    </submittedName>
</protein>
<dbReference type="SUPFAM" id="SSF53474">
    <property type="entry name" value="alpha/beta-Hydrolases"/>
    <property type="match status" value="1"/>
</dbReference>
<evidence type="ECO:0000313" key="4">
    <source>
        <dbReference type="Proteomes" id="UP001628091"/>
    </source>
</evidence>
<name>A0ABQ0H5X1_9HYPH</name>
<organism evidence="3 4">
    <name type="scientific">Phyllobacterium phragmitis</name>
    <dbReference type="NCBI Taxonomy" id="2670329"/>
    <lineage>
        <taxon>Bacteria</taxon>
        <taxon>Pseudomonadati</taxon>
        <taxon>Pseudomonadota</taxon>
        <taxon>Alphaproteobacteria</taxon>
        <taxon>Hyphomicrobiales</taxon>
        <taxon>Phyllobacteriaceae</taxon>
        <taxon>Phyllobacterium</taxon>
    </lineage>
</organism>
<dbReference type="Gene3D" id="3.40.50.1820">
    <property type="entry name" value="alpha/beta hydrolase"/>
    <property type="match status" value="1"/>
</dbReference>
<accession>A0ABQ0H5X1</accession>
<keyword evidence="1 3" id="KW-0378">Hydrolase</keyword>
<dbReference type="InterPro" id="IPR000073">
    <property type="entry name" value="AB_hydrolase_1"/>
</dbReference>
<gene>
    <name evidence="3" type="ORF">PPNSA23_42400</name>
</gene>
<feature type="domain" description="AB hydrolase-1" evidence="2">
    <location>
        <begin position="26"/>
        <end position="255"/>
    </location>
</feature>
<dbReference type="GO" id="GO:0016787">
    <property type="term" value="F:hydrolase activity"/>
    <property type="evidence" value="ECO:0007669"/>
    <property type="project" value="UniProtKB-KW"/>
</dbReference>
<evidence type="ECO:0000259" key="2">
    <source>
        <dbReference type="Pfam" id="PF12697"/>
    </source>
</evidence>
<comment type="caution">
    <text evidence="3">The sequence shown here is derived from an EMBL/GenBank/DDBJ whole genome shotgun (WGS) entry which is preliminary data.</text>
</comment>
<dbReference type="Pfam" id="PF12697">
    <property type="entry name" value="Abhydrolase_6"/>
    <property type="match status" value="1"/>
</dbReference>
<evidence type="ECO:0000256" key="1">
    <source>
        <dbReference type="ARBA" id="ARBA00022801"/>
    </source>
</evidence>
<dbReference type="Proteomes" id="UP001628091">
    <property type="component" value="Unassembled WGS sequence"/>
</dbReference>
<keyword evidence="4" id="KW-1185">Reference proteome</keyword>